<keyword evidence="4" id="KW-0804">Transcription</keyword>
<dbReference type="Gene3D" id="1.10.10.10">
    <property type="entry name" value="Winged helix-like DNA-binding domain superfamily/Winged helix DNA-binding domain"/>
    <property type="match status" value="1"/>
</dbReference>
<evidence type="ECO:0000259" key="5">
    <source>
        <dbReference type="PROSITE" id="PS50931"/>
    </source>
</evidence>
<dbReference type="AlphaFoldDB" id="A0AAQ1GIZ5"/>
<dbReference type="Gene3D" id="3.40.190.290">
    <property type="match status" value="1"/>
</dbReference>
<dbReference type="InterPro" id="IPR000847">
    <property type="entry name" value="LysR_HTH_N"/>
</dbReference>
<evidence type="ECO:0000256" key="1">
    <source>
        <dbReference type="ARBA" id="ARBA00009437"/>
    </source>
</evidence>
<dbReference type="GO" id="GO:0003700">
    <property type="term" value="F:DNA-binding transcription factor activity"/>
    <property type="evidence" value="ECO:0007669"/>
    <property type="project" value="InterPro"/>
</dbReference>
<organism evidence="6 7">
    <name type="scientific">Paraburkholderia tropica</name>
    <dbReference type="NCBI Taxonomy" id="92647"/>
    <lineage>
        <taxon>Bacteria</taxon>
        <taxon>Pseudomonadati</taxon>
        <taxon>Pseudomonadota</taxon>
        <taxon>Betaproteobacteria</taxon>
        <taxon>Burkholderiales</taxon>
        <taxon>Burkholderiaceae</taxon>
        <taxon>Paraburkholderia</taxon>
    </lineage>
</organism>
<name>A0AAQ1GIZ5_9BURK</name>
<dbReference type="GO" id="GO:0000976">
    <property type="term" value="F:transcription cis-regulatory region binding"/>
    <property type="evidence" value="ECO:0007669"/>
    <property type="project" value="TreeGrafter"/>
</dbReference>
<protein>
    <submittedName>
        <fullName evidence="6">Transcriptional regulator, LysR family</fullName>
    </submittedName>
</protein>
<accession>A0AAQ1GIZ5</accession>
<evidence type="ECO:0000256" key="2">
    <source>
        <dbReference type="ARBA" id="ARBA00023015"/>
    </source>
</evidence>
<dbReference type="InterPro" id="IPR005119">
    <property type="entry name" value="LysR_subst-bd"/>
</dbReference>
<sequence>MLANLTDFDLRLIRVFLAVVDARGLTAAQAALNVGQSTISTQLASLETRLGFRLCERGRGGFKLTAKGERFAMSARRLLMATNTFCAEAANMDRQLVGELNLGLIGHTPFSQNARISDAIARFRQRDQAVRFNIQIRSPGELEEQVLNGKVDIAIGYFWHRVPSLDYTSLFIERQYAYCGARHALFGRAAHADQPGDVGAAEAAACEWAWRSYPLPEAQHSTHERNVTAIADNMEAVALLILSGHHLGYLPVHFAKPYVDGGLLRAVNPSALRYDVTFHMVTRRMTNAGDIQRAFIEDLRAVHLNEVEREDPANA</sequence>
<dbReference type="CDD" id="cd05466">
    <property type="entry name" value="PBP2_LTTR_substrate"/>
    <property type="match status" value="1"/>
</dbReference>
<dbReference type="Pfam" id="PF00126">
    <property type="entry name" value="HTH_1"/>
    <property type="match status" value="1"/>
</dbReference>
<proteinExistence type="inferred from homology"/>
<dbReference type="InterPro" id="IPR036388">
    <property type="entry name" value="WH-like_DNA-bd_sf"/>
</dbReference>
<gene>
    <name evidence="6" type="ORF">SAMN05216550_11278</name>
</gene>
<evidence type="ECO:0000313" key="7">
    <source>
        <dbReference type="Proteomes" id="UP000183529"/>
    </source>
</evidence>
<comment type="similarity">
    <text evidence="1">Belongs to the LysR transcriptional regulatory family.</text>
</comment>
<dbReference type="RefSeq" id="WP_074984944.1">
    <property type="nucleotide sequence ID" value="NZ_CADFGN010000004.1"/>
</dbReference>
<keyword evidence="2" id="KW-0805">Transcription regulation</keyword>
<dbReference type="SUPFAM" id="SSF46785">
    <property type="entry name" value="Winged helix' DNA-binding domain"/>
    <property type="match status" value="1"/>
</dbReference>
<feature type="domain" description="HTH lysR-type" evidence="5">
    <location>
        <begin position="8"/>
        <end position="65"/>
    </location>
</feature>
<dbReference type="EMBL" id="FNZM01000012">
    <property type="protein sequence ID" value="SEJ98577.1"/>
    <property type="molecule type" value="Genomic_DNA"/>
</dbReference>
<reference evidence="6 7" key="1">
    <citation type="submission" date="2016-10" db="EMBL/GenBank/DDBJ databases">
        <authorList>
            <person name="Varghese N."/>
            <person name="Submissions S."/>
        </authorList>
    </citation>
    <scope>NUCLEOTIDE SEQUENCE [LARGE SCALE GENOMIC DNA]</scope>
    <source>
        <strain evidence="6 7">LMG 22274</strain>
    </source>
</reference>
<dbReference type="PANTHER" id="PTHR30126">
    <property type="entry name" value="HTH-TYPE TRANSCRIPTIONAL REGULATOR"/>
    <property type="match status" value="1"/>
</dbReference>
<dbReference type="Pfam" id="PF03466">
    <property type="entry name" value="LysR_substrate"/>
    <property type="match status" value="1"/>
</dbReference>
<dbReference type="PANTHER" id="PTHR30126:SF98">
    <property type="entry name" value="HTH-TYPE TRANSCRIPTIONAL ACTIVATOR BAUR"/>
    <property type="match status" value="1"/>
</dbReference>
<keyword evidence="3" id="KW-0238">DNA-binding</keyword>
<dbReference type="SUPFAM" id="SSF53850">
    <property type="entry name" value="Periplasmic binding protein-like II"/>
    <property type="match status" value="1"/>
</dbReference>
<evidence type="ECO:0000256" key="3">
    <source>
        <dbReference type="ARBA" id="ARBA00023125"/>
    </source>
</evidence>
<dbReference type="InterPro" id="IPR036390">
    <property type="entry name" value="WH_DNA-bd_sf"/>
</dbReference>
<dbReference type="Proteomes" id="UP000183529">
    <property type="component" value="Unassembled WGS sequence"/>
</dbReference>
<dbReference type="PROSITE" id="PS50931">
    <property type="entry name" value="HTH_LYSR"/>
    <property type="match status" value="1"/>
</dbReference>
<evidence type="ECO:0000313" key="6">
    <source>
        <dbReference type="EMBL" id="SEJ98577.1"/>
    </source>
</evidence>
<evidence type="ECO:0000256" key="4">
    <source>
        <dbReference type="ARBA" id="ARBA00023163"/>
    </source>
</evidence>
<comment type="caution">
    <text evidence="6">The sequence shown here is derived from an EMBL/GenBank/DDBJ whole genome shotgun (WGS) entry which is preliminary data.</text>
</comment>
<dbReference type="GeneID" id="61308200"/>